<dbReference type="AlphaFoldDB" id="A0A822XY58"/>
<sequence>MCIILGVVMDMFPFELFRFSKNKLEIIFELQLFVSSLFQFL</sequence>
<reference evidence="1 2" key="1">
    <citation type="journal article" date="2020" name="Mol. Biol. Evol.">
        <title>Distinct Expression and Methylation Patterns for Genes with Different Fates following a Single Whole-Genome Duplication in Flowering Plants.</title>
        <authorList>
            <person name="Shi T."/>
            <person name="Rahmani R.S."/>
            <person name="Gugger P.F."/>
            <person name="Wang M."/>
            <person name="Li H."/>
            <person name="Zhang Y."/>
            <person name="Li Z."/>
            <person name="Wang Q."/>
            <person name="Van de Peer Y."/>
            <person name="Marchal K."/>
            <person name="Chen J."/>
        </authorList>
    </citation>
    <scope>NUCLEOTIDE SEQUENCE [LARGE SCALE GENOMIC DNA]</scope>
    <source>
        <tissue evidence="1">Leaf</tissue>
    </source>
</reference>
<dbReference type="EMBL" id="DUZY01000001">
    <property type="protein sequence ID" value="DAD24952.1"/>
    <property type="molecule type" value="Genomic_DNA"/>
</dbReference>
<name>A0A822XY58_NELNU</name>
<dbReference type="Proteomes" id="UP000607653">
    <property type="component" value="Unassembled WGS sequence"/>
</dbReference>
<accession>A0A822XY58</accession>
<gene>
    <name evidence="1" type="ORF">HUJ06_026416</name>
</gene>
<proteinExistence type="predicted"/>
<comment type="caution">
    <text evidence="1">The sequence shown here is derived from an EMBL/GenBank/DDBJ whole genome shotgun (WGS) entry which is preliminary data.</text>
</comment>
<evidence type="ECO:0000313" key="2">
    <source>
        <dbReference type="Proteomes" id="UP000607653"/>
    </source>
</evidence>
<protein>
    <submittedName>
        <fullName evidence="1">Uncharacterized protein</fullName>
    </submittedName>
</protein>
<evidence type="ECO:0000313" key="1">
    <source>
        <dbReference type="EMBL" id="DAD24952.1"/>
    </source>
</evidence>
<keyword evidence="2" id="KW-1185">Reference proteome</keyword>
<organism evidence="1 2">
    <name type="scientific">Nelumbo nucifera</name>
    <name type="common">Sacred lotus</name>
    <dbReference type="NCBI Taxonomy" id="4432"/>
    <lineage>
        <taxon>Eukaryota</taxon>
        <taxon>Viridiplantae</taxon>
        <taxon>Streptophyta</taxon>
        <taxon>Embryophyta</taxon>
        <taxon>Tracheophyta</taxon>
        <taxon>Spermatophyta</taxon>
        <taxon>Magnoliopsida</taxon>
        <taxon>Proteales</taxon>
        <taxon>Nelumbonaceae</taxon>
        <taxon>Nelumbo</taxon>
    </lineage>
</organism>